<dbReference type="CDD" id="cd07247">
    <property type="entry name" value="SgaA_N_like"/>
    <property type="match status" value="1"/>
</dbReference>
<accession>A0A1I1NBU3</accession>
<dbReference type="STRING" id="1123010.SAMN02745724_02925"/>
<dbReference type="SUPFAM" id="SSF54593">
    <property type="entry name" value="Glyoxalase/Bleomycin resistance protein/Dihydroxybiphenyl dioxygenase"/>
    <property type="match status" value="1"/>
</dbReference>
<organism evidence="2 3">
    <name type="scientific">Pseudoalteromonas denitrificans DSM 6059</name>
    <dbReference type="NCBI Taxonomy" id="1123010"/>
    <lineage>
        <taxon>Bacteria</taxon>
        <taxon>Pseudomonadati</taxon>
        <taxon>Pseudomonadota</taxon>
        <taxon>Gammaproteobacteria</taxon>
        <taxon>Alteromonadales</taxon>
        <taxon>Pseudoalteromonadaceae</taxon>
        <taxon>Pseudoalteromonas</taxon>
    </lineage>
</organism>
<dbReference type="AlphaFoldDB" id="A0A1I1NBU3"/>
<sequence length="114" mass="13061">MHHKINYLEIPVKNINETKDFFSKVFSWTFIDYGDEYCSISNSGIDAGFYKSDLTMTQNTGSALIVLYSKTLEKTQAKITEHGGEITKAIFSFPGGRRFHFTDINNNEYAVWSQ</sequence>
<dbReference type="EMBL" id="FOLO01000023">
    <property type="protein sequence ID" value="SFC92243.1"/>
    <property type="molecule type" value="Genomic_DNA"/>
</dbReference>
<dbReference type="InterPro" id="IPR029068">
    <property type="entry name" value="Glyas_Bleomycin-R_OHBP_Dase"/>
</dbReference>
<dbReference type="RefSeq" id="WP_425439317.1">
    <property type="nucleotide sequence ID" value="NZ_FOLO01000023.1"/>
</dbReference>
<reference evidence="2 3" key="1">
    <citation type="submission" date="2016-10" db="EMBL/GenBank/DDBJ databases">
        <authorList>
            <person name="de Groot N.N."/>
        </authorList>
    </citation>
    <scope>NUCLEOTIDE SEQUENCE [LARGE SCALE GENOMIC DNA]</scope>
    <source>
        <strain evidence="2 3">DSM 6059</strain>
    </source>
</reference>
<dbReference type="PANTHER" id="PTHR33993">
    <property type="entry name" value="GLYOXALASE-RELATED"/>
    <property type="match status" value="1"/>
</dbReference>
<dbReference type="PROSITE" id="PS51819">
    <property type="entry name" value="VOC"/>
    <property type="match status" value="1"/>
</dbReference>
<dbReference type="Gene3D" id="3.10.180.10">
    <property type="entry name" value="2,3-Dihydroxybiphenyl 1,2-Dioxygenase, domain 1"/>
    <property type="match status" value="1"/>
</dbReference>
<protein>
    <recommendedName>
        <fullName evidence="1">VOC domain-containing protein</fullName>
    </recommendedName>
</protein>
<gene>
    <name evidence="2" type="ORF">SAMN02745724_02925</name>
</gene>
<evidence type="ECO:0000259" key="1">
    <source>
        <dbReference type="PROSITE" id="PS51819"/>
    </source>
</evidence>
<dbReference type="InterPro" id="IPR037523">
    <property type="entry name" value="VOC_core"/>
</dbReference>
<dbReference type="Proteomes" id="UP000198862">
    <property type="component" value="Unassembled WGS sequence"/>
</dbReference>
<name>A0A1I1NBU3_9GAMM</name>
<keyword evidence="3" id="KW-1185">Reference proteome</keyword>
<evidence type="ECO:0000313" key="3">
    <source>
        <dbReference type="Proteomes" id="UP000198862"/>
    </source>
</evidence>
<dbReference type="PANTHER" id="PTHR33993:SF1">
    <property type="entry name" value="GLYOXALASE FAMILY PROTEIN"/>
    <property type="match status" value="1"/>
</dbReference>
<feature type="domain" description="VOC" evidence="1">
    <location>
        <begin position="4"/>
        <end position="114"/>
    </location>
</feature>
<proteinExistence type="predicted"/>
<dbReference type="Pfam" id="PF00903">
    <property type="entry name" value="Glyoxalase"/>
    <property type="match status" value="1"/>
</dbReference>
<dbReference type="InterPro" id="IPR052164">
    <property type="entry name" value="Anthracycline_SecMetBiosynth"/>
</dbReference>
<dbReference type="InterPro" id="IPR004360">
    <property type="entry name" value="Glyas_Fos-R_dOase_dom"/>
</dbReference>
<evidence type="ECO:0000313" key="2">
    <source>
        <dbReference type="EMBL" id="SFC92243.1"/>
    </source>
</evidence>